<dbReference type="PATRIC" id="fig|1423781.4.peg.493"/>
<evidence type="ECO:0000256" key="6">
    <source>
        <dbReference type="ARBA" id="ARBA00022781"/>
    </source>
</evidence>
<accession>A0A0R2AKP2</accession>
<keyword evidence="7 11" id="KW-1133">Transmembrane helix</keyword>
<evidence type="ECO:0000313" key="14">
    <source>
        <dbReference type="Proteomes" id="UP000052012"/>
    </source>
</evidence>
<evidence type="ECO:0000256" key="3">
    <source>
        <dbReference type="ARBA" id="ARBA00022448"/>
    </source>
</evidence>
<dbReference type="GO" id="GO:0046933">
    <property type="term" value="F:proton-transporting ATP synthase activity, rotational mechanism"/>
    <property type="evidence" value="ECO:0007669"/>
    <property type="project" value="UniProtKB-UniRule"/>
</dbReference>
<dbReference type="GO" id="GO:0042777">
    <property type="term" value="P:proton motive force-driven plasma membrane ATP synthesis"/>
    <property type="evidence" value="ECO:0007669"/>
    <property type="project" value="TreeGrafter"/>
</dbReference>
<dbReference type="RefSeq" id="WP_082605320.1">
    <property type="nucleotide sequence ID" value="NZ_AYYQ01000035.1"/>
</dbReference>
<evidence type="ECO:0000256" key="9">
    <source>
        <dbReference type="ARBA" id="ARBA00023136"/>
    </source>
</evidence>
<evidence type="ECO:0000256" key="7">
    <source>
        <dbReference type="ARBA" id="ARBA00022989"/>
    </source>
</evidence>
<organism evidence="13 14">
    <name type="scientific">Apilactobacillus ozensis DSM 23829 = JCM 17196</name>
    <dbReference type="NCBI Taxonomy" id="1423781"/>
    <lineage>
        <taxon>Bacteria</taxon>
        <taxon>Bacillati</taxon>
        <taxon>Bacillota</taxon>
        <taxon>Bacilli</taxon>
        <taxon>Lactobacillales</taxon>
        <taxon>Lactobacillaceae</taxon>
        <taxon>Apilactobacillus</taxon>
    </lineage>
</organism>
<dbReference type="AlphaFoldDB" id="A0A0R2AKP2"/>
<dbReference type="PRINTS" id="PR00123">
    <property type="entry name" value="ATPASEA"/>
</dbReference>
<dbReference type="PANTHER" id="PTHR42823">
    <property type="entry name" value="ATP SYNTHASE SUBUNIT A, CHLOROPLASTIC"/>
    <property type="match status" value="1"/>
</dbReference>
<keyword evidence="3 11" id="KW-0813">Transport</keyword>
<dbReference type="GO" id="GO:0005886">
    <property type="term" value="C:plasma membrane"/>
    <property type="evidence" value="ECO:0007669"/>
    <property type="project" value="UniProtKB-SubCell"/>
</dbReference>
<evidence type="ECO:0000256" key="11">
    <source>
        <dbReference type="HAMAP-Rule" id="MF_01393"/>
    </source>
</evidence>
<evidence type="ECO:0000256" key="5">
    <source>
        <dbReference type="ARBA" id="ARBA00022692"/>
    </source>
</evidence>
<keyword evidence="6 11" id="KW-0375">Hydrogen ion transport</keyword>
<keyword evidence="14" id="KW-1185">Reference proteome</keyword>
<dbReference type="CDD" id="cd00310">
    <property type="entry name" value="ATP-synt_Fo_a_6"/>
    <property type="match status" value="1"/>
</dbReference>
<sequence>MNDPVSTFKLFGLTFNVGNMVSVVIASAVVFILMFVLSRKLQLVPTGKQNALEMMADFTNNIVKGSLDKNTSRAFSLYAFVLFFFIFVSNQLGLFIQLTYNDVSYVKSPTADPIVTMTLALMTLMLAHFAGVSKFGFKSYFNNTYLKPFKVWLPLSIFEEFTNFLTLGLRLFGNIFAGEMLLSVIMNFAFSHGPITMVIAVPLTLLWQGFSVFLGSIQAFVFVTLTSVYISQKIEVEE</sequence>
<dbReference type="EMBL" id="AYYQ01000035">
    <property type="protein sequence ID" value="KRM67761.1"/>
    <property type="molecule type" value="Genomic_DNA"/>
</dbReference>
<protein>
    <recommendedName>
        <fullName evidence="11 12">ATP synthase subunit a</fullName>
    </recommendedName>
    <alternativeName>
        <fullName evidence="11">ATP synthase F0 sector subunit a</fullName>
    </alternativeName>
    <alternativeName>
        <fullName evidence="11">F-ATPase subunit 6</fullName>
    </alternativeName>
</protein>
<feature type="transmembrane region" description="Helical" evidence="11">
    <location>
        <begin position="210"/>
        <end position="230"/>
    </location>
</feature>
<feature type="transmembrane region" description="Helical" evidence="11">
    <location>
        <begin position="114"/>
        <end position="137"/>
    </location>
</feature>
<evidence type="ECO:0000256" key="10">
    <source>
        <dbReference type="ARBA" id="ARBA00023310"/>
    </source>
</evidence>
<keyword evidence="10 11" id="KW-0066">ATP synthesis</keyword>
<feature type="transmembrane region" description="Helical" evidence="11">
    <location>
        <begin position="171"/>
        <end position="190"/>
    </location>
</feature>
<comment type="caution">
    <text evidence="13">The sequence shown here is derived from an EMBL/GenBank/DDBJ whole genome shotgun (WGS) entry which is preliminary data.</text>
</comment>
<dbReference type="NCBIfam" id="TIGR01131">
    <property type="entry name" value="ATP_synt_6_or_A"/>
    <property type="match status" value="1"/>
</dbReference>
<dbReference type="NCBIfam" id="NF004479">
    <property type="entry name" value="PRK05815.1-4"/>
    <property type="match status" value="1"/>
</dbReference>
<dbReference type="STRING" id="1423781.FD06_GL000480"/>
<reference evidence="13 14" key="1">
    <citation type="journal article" date="2015" name="Genome Announc.">
        <title>Expanding the biotechnology potential of lactobacilli through comparative genomics of 213 strains and associated genera.</title>
        <authorList>
            <person name="Sun Z."/>
            <person name="Harris H.M."/>
            <person name="McCann A."/>
            <person name="Guo C."/>
            <person name="Argimon S."/>
            <person name="Zhang W."/>
            <person name="Yang X."/>
            <person name="Jeffery I.B."/>
            <person name="Cooney J.C."/>
            <person name="Kagawa T.F."/>
            <person name="Liu W."/>
            <person name="Song Y."/>
            <person name="Salvetti E."/>
            <person name="Wrobel A."/>
            <person name="Rasinkangas P."/>
            <person name="Parkhill J."/>
            <person name="Rea M.C."/>
            <person name="O'Sullivan O."/>
            <person name="Ritari J."/>
            <person name="Douillard F.P."/>
            <person name="Paul Ross R."/>
            <person name="Yang R."/>
            <person name="Briner A.E."/>
            <person name="Felis G.E."/>
            <person name="de Vos W.M."/>
            <person name="Barrangou R."/>
            <person name="Klaenhammer T.R."/>
            <person name="Caufield P.W."/>
            <person name="Cui Y."/>
            <person name="Zhang H."/>
            <person name="O'Toole P.W."/>
        </authorList>
    </citation>
    <scope>NUCLEOTIDE SEQUENCE [LARGE SCALE GENOMIC DNA]</scope>
    <source>
        <strain evidence="13 14">DSM 23829</strain>
    </source>
</reference>
<dbReference type="PROSITE" id="PS00449">
    <property type="entry name" value="ATPASE_A"/>
    <property type="match status" value="1"/>
</dbReference>
<dbReference type="Gene3D" id="1.20.120.220">
    <property type="entry name" value="ATP synthase, F0 complex, subunit A"/>
    <property type="match status" value="1"/>
</dbReference>
<comment type="similarity">
    <text evidence="2 11 12">Belongs to the ATPase A chain family.</text>
</comment>
<comment type="subcellular location">
    <subcellularLocation>
        <location evidence="11 12">Cell membrane</location>
        <topology evidence="11 12">Multi-pass membrane protein</topology>
    </subcellularLocation>
    <subcellularLocation>
        <location evidence="1">Membrane</location>
        <topology evidence="1">Multi-pass membrane protein</topology>
    </subcellularLocation>
</comment>
<keyword evidence="11" id="KW-1003">Cell membrane</keyword>
<feature type="transmembrane region" description="Helical" evidence="11">
    <location>
        <begin position="20"/>
        <end position="38"/>
    </location>
</feature>
<keyword evidence="9 11" id="KW-0472">Membrane</keyword>
<keyword evidence="5 11" id="KW-0812">Transmembrane</keyword>
<evidence type="ECO:0000313" key="13">
    <source>
        <dbReference type="EMBL" id="KRM67761.1"/>
    </source>
</evidence>
<dbReference type="InterPro" id="IPR000568">
    <property type="entry name" value="ATP_synth_F0_asu"/>
</dbReference>
<dbReference type="InterPro" id="IPR045082">
    <property type="entry name" value="ATP_syn_F0_a_bact/chloroplast"/>
</dbReference>
<keyword evidence="4 11" id="KW-0138">CF(0)</keyword>
<dbReference type="HAMAP" id="MF_01393">
    <property type="entry name" value="ATP_synth_a_bact"/>
    <property type="match status" value="1"/>
</dbReference>
<dbReference type="SUPFAM" id="SSF81336">
    <property type="entry name" value="F1F0 ATP synthase subunit A"/>
    <property type="match status" value="1"/>
</dbReference>
<keyword evidence="8 11" id="KW-0406">Ion transport</keyword>
<dbReference type="GO" id="GO:0045259">
    <property type="term" value="C:proton-transporting ATP synthase complex"/>
    <property type="evidence" value="ECO:0007669"/>
    <property type="project" value="UniProtKB-KW"/>
</dbReference>
<evidence type="ECO:0000256" key="1">
    <source>
        <dbReference type="ARBA" id="ARBA00004141"/>
    </source>
</evidence>
<dbReference type="PANTHER" id="PTHR42823:SF3">
    <property type="entry name" value="ATP SYNTHASE SUBUNIT A, CHLOROPLASTIC"/>
    <property type="match status" value="1"/>
</dbReference>
<evidence type="ECO:0000256" key="2">
    <source>
        <dbReference type="ARBA" id="ARBA00006810"/>
    </source>
</evidence>
<name>A0A0R2AKP2_9LACO</name>
<evidence type="ECO:0000256" key="8">
    <source>
        <dbReference type="ARBA" id="ARBA00023065"/>
    </source>
</evidence>
<dbReference type="InterPro" id="IPR023011">
    <property type="entry name" value="ATP_synth_F0_asu_AS"/>
</dbReference>
<dbReference type="Pfam" id="PF00119">
    <property type="entry name" value="ATP-synt_A"/>
    <property type="match status" value="1"/>
</dbReference>
<proteinExistence type="inferred from homology"/>
<gene>
    <name evidence="11" type="primary">atpB</name>
    <name evidence="13" type="ORF">FD06_GL000480</name>
</gene>
<feature type="transmembrane region" description="Helical" evidence="11">
    <location>
        <begin position="74"/>
        <end position="94"/>
    </location>
</feature>
<dbReference type="OrthoDB" id="9789241at2"/>
<comment type="function">
    <text evidence="11 12">Key component of the proton channel; it plays a direct role in the translocation of protons across the membrane.</text>
</comment>
<dbReference type="Proteomes" id="UP000052012">
    <property type="component" value="Unassembled WGS sequence"/>
</dbReference>
<evidence type="ECO:0000256" key="4">
    <source>
        <dbReference type="ARBA" id="ARBA00022547"/>
    </source>
</evidence>
<evidence type="ECO:0000256" key="12">
    <source>
        <dbReference type="RuleBase" id="RU000483"/>
    </source>
</evidence>
<dbReference type="InterPro" id="IPR035908">
    <property type="entry name" value="F0_ATP_A_sf"/>
</dbReference>